<keyword evidence="1" id="KW-0812">Transmembrane</keyword>
<keyword evidence="1" id="KW-1133">Transmembrane helix</keyword>
<feature type="transmembrane region" description="Helical" evidence="1">
    <location>
        <begin position="254"/>
        <end position="277"/>
    </location>
</feature>
<evidence type="ECO:0000313" key="3">
    <source>
        <dbReference type="Proteomes" id="UP001208567"/>
    </source>
</evidence>
<feature type="transmembrane region" description="Helical" evidence="1">
    <location>
        <begin position="38"/>
        <end position="57"/>
    </location>
</feature>
<dbReference type="Pfam" id="PF06166">
    <property type="entry name" value="DUF979"/>
    <property type="match status" value="1"/>
</dbReference>
<organism evidence="2 3">
    <name type="scientific">Clostridium omnivorum</name>
    <dbReference type="NCBI Taxonomy" id="1604902"/>
    <lineage>
        <taxon>Bacteria</taxon>
        <taxon>Bacillati</taxon>
        <taxon>Bacillota</taxon>
        <taxon>Clostridia</taxon>
        <taxon>Eubacteriales</taxon>
        <taxon>Clostridiaceae</taxon>
        <taxon>Clostridium</taxon>
    </lineage>
</organism>
<feature type="transmembrane region" description="Helical" evidence="1">
    <location>
        <begin position="6"/>
        <end position="26"/>
    </location>
</feature>
<feature type="transmembrane region" description="Helical" evidence="1">
    <location>
        <begin position="134"/>
        <end position="152"/>
    </location>
</feature>
<feature type="transmembrane region" description="Helical" evidence="1">
    <location>
        <begin position="230"/>
        <end position="248"/>
    </location>
</feature>
<sequence length="318" mass="34123">MLKDSLTEVLYVLCGIIAFYSVYATLKDKKHPSRIPTALFWAILGFIFTFSRIGTLWGNKKIAVNDTFVGYLVLAMAVLSALKLVKFNKFEESSREFKEKMSMKIGNKIFVPALVLAVVAFVVAQFWTQQLGSLVALGISAVLALVVALSITKGKTHEVAEDSRRLLELVGPVSMLPQILAALGSVFTAAGVGTVIANGIKTVVPQGNIFLGVTAYCLGMALFTMIMGNAFAAFAVITAGIGVPFVFTQGADPVIASALALTAGFCGTLITPMAANFNIVPNAILEIKDKKYGVIKYQLPVAIVMLLIHIGLMYVWAF</sequence>
<feature type="transmembrane region" description="Helical" evidence="1">
    <location>
        <begin position="69"/>
        <end position="88"/>
    </location>
</feature>
<dbReference type="InterPro" id="IPR009323">
    <property type="entry name" value="DUF979"/>
</dbReference>
<accession>A0ABQ5N6S5</accession>
<feature type="transmembrane region" description="Helical" evidence="1">
    <location>
        <begin position="109"/>
        <end position="128"/>
    </location>
</feature>
<protein>
    <submittedName>
        <fullName evidence="2">Membrane protein</fullName>
    </submittedName>
</protein>
<name>A0ABQ5N6S5_9CLOT</name>
<evidence type="ECO:0000313" key="2">
    <source>
        <dbReference type="EMBL" id="GLC30715.1"/>
    </source>
</evidence>
<evidence type="ECO:0000256" key="1">
    <source>
        <dbReference type="SAM" id="Phobius"/>
    </source>
</evidence>
<dbReference type="EMBL" id="BRXR01000001">
    <property type="protein sequence ID" value="GLC30715.1"/>
    <property type="molecule type" value="Genomic_DNA"/>
</dbReference>
<dbReference type="Proteomes" id="UP001208567">
    <property type="component" value="Unassembled WGS sequence"/>
</dbReference>
<feature type="transmembrane region" description="Helical" evidence="1">
    <location>
        <begin position="297"/>
        <end position="317"/>
    </location>
</feature>
<keyword evidence="1" id="KW-0472">Membrane</keyword>
<proteinExistence type="predicted"/>
<feature type="transmembrane region" description="Helical" evidence="1">
    <location>
        <begin position="203"/>
        <end position="223"/>
    </location>
</feature>
<keyword evidence="3" id="KW-1185">Reference proteome</keyword>
<dbReference type="RefSeq" id="WP_264849994.1">
    <property type="nucleotide sequence ID" value="NZ_BRXR01000001.1"/>
</dbReference>
<gene>
    <name evidence="2" type="ORF">bsdE14_21250</name>
</gene>
<comment type="caution">
    <text evidence="2">The sequence shown here is derived from an EMBL/GenBank/DDBJ whole genome shotgun (WGS) entry which is preliminary data.</text>
</comment>
<feature type="transmembrane region" description="Helical" evidence="1">
    <location>
        <begin position="173"/>
        <end position="197"/>
    </location>
</feature>
<reference evidence="2 3" key="1">
    <citation type="journal article" date="2024" name="Int. J. Syst. Evol. Microbiol.">
        <title>Clostridium omnivorum sp. nov., isolated from anoxic soil under the treatment of reductive soil disinfestation.</title>
        <authorList>
            <person name="Ueki A."/>
            <person name="Tonouchi A."/>
            <person name="Kaku N."/>
            <person name="Honma S."/>
            <person name="Ueki K."/>
        </authorList>
    </citation>
    <scope>NUCLEOTIDE SEQUENCE [LARGE SCALE GENOMIC DNA]</scope>
    <source>
        <strain evidence="2 3">E14</strain>
    </source>
</reference>